<protein>
    <submittedName>
        <fullName evidence="2">Uncharacterized protein</fullName>
    </submittedName>
</protein>
<feature type="region of interest" description="Disordered" evidence="1">
    <location>
        <begin position="30"/>
        <end position="111"/>
    </location>
</feature>
<feature type="compositionally biased region" description="Basic and acidic residues" evidence="1">
    <location>
        <begin position="102"/>
        <end position="111"/>
    </location>
</feature>
<dbReference type="RefSeq" id="XP_009175694.1">
    <property type="nucleotide sequence ID" value="XM_009177430.1"/>
</dbReference>
<dbReference type="GeneID" id="20325083"/>
<dbReference type="AlphaFoldDB" id="A0A074Z0T1"/>
<dbReference type="EMBL" id="KL597042">
    <property type="protein sequence ID" value="KER20568.1"/>
    <property type="molecule type" value="Genomic_DNA"/>
</dbReference>
<accession>A0A074Z0T1</accession>
<name>A0A074Z0T1_OPIVI</name>
<organism evidence="2 3">
    <name type="scientific">Opisthorchis viverrini</name>
    <name type="common">Southeast Asian liver fluke</name>
    <dbReference type="NCBI Taxonomy" id="6198"/>
    <lineage>
        <taxon>Eukaryota</taxon>
        <taxon>Metazoa</taxon>
        <taxon>Spiralia</taxon>
        <taxon>Lophotrochozoa</taxon>
        <taxon>Platyhelminthes</taxon>
        <taxon>Trematoda</taxon>
        <taxon>Digenea</taxon>
        <taxon>Opisthorchiida</taxon>
        <taxon>Opisthorchiata</taxon>
        <taxon>Opisthorchiidae</taxon>
        <taxon>Opisthorchis</taxon>
    </lineage>
</organism>
<dbReference type="KEGG" id="ovi:T265_10915"/>
<feature type="compositionally biased region" description="Basic and acidic residues" evidence="1">
    <location>
        <begin position="30"/>
        <end position="74"/>
    </location>
</feature>
<gene>
    <name evidence="2" type="ORF">T265_10915</name>
</gene>
<dbReference type="Proteomes" id="UP000054324">
    <property type="component" value="Unassembled WGS sequence"/>
</dbReference>
<evidence type="ECO:0000313" key="2">
    <source>
        <dbReference type="EMBL" id="KER20568.1"/>
    </source>
</evidence>
<dbReference type="CTD" id="20325083"/>
<reference evidence="2 3" key="1">
    <citation type="submission" date="2013-11" db="EMBL/GenBank/DDBJ databases">
        <title>Opisthorchis viverrini - life in the bile duct.</title>
        <authorList>
            <person name="Young N.D."/>
            <person name="Nagarajan N."/>
            <person name="Lin S.J."/>
            <person name="Korhonen P.K."/>
            <person name="Jex A.R."/>
            <person name="Hall R.S."/>
            <person name="Safavi-Hemami H."/>
            <person name="Kaewkong W."/>
            <person name="Bertrand D."/>
            <person name="Gao S."/>
            <person name="Seet Q."/>
            <person name="Wongkham S."/>
            <person name="Teh B.T."/>
            <person name="Wongkham C."/>
            <person name="Intapan P.M."/>
            <person name="Maleewong W."/>
            <person name="Yang X."/>
            <person name="Hu M."/>
            <person name="Wang Z."/>
            <person name="Hofmann A."/>
            <person name="Sternberg P.W."/>
            <person name="Tan P."/>
            <person name="Wang J."/>
            <person name="Gasser R.B."/>
        </authorList>
    </citation>
    <scope>NUCLEOTIDE SEQUENCE [LARGE SCALE GENOMIC DNA]</scope>
</reference>
<evidence type="ECO:0000313" key="3">
    <source>
        <dbReference type="Proteomes" id="UP000054324"/>
    </source>
</evidence>
<feature type="compositionally biased region" description="Basic residues" evidence="1">
    <location>
        <begin position="75"/>
        <end position="88"/>
    </location>
</feature>
<keyword evidence="3" id="KW-1185">Reference proteome</keyword>
<proteinExistence type="predicted"/>
<sequence length="111" mass="13248">MWKSVLQRDESAQKYFLNVAVNIDTTDHSITHRFSDESPKDFQNRASEKLSRQNHTDSVEIRHMKQRPPMDNRKAVHKCSNKLMNRYRPRTDGSNSKMRAYPYKENRQHEA</sequence>
<evidence type="ECO:0000256" key="1">
    <source>
        <dbReference type="SAM" id="MobiDB-lite"/>
    </source>
</evidence>